<dbReference type="AlphaFoldDB" id="A0A4R4SHC9"/>
<feature type="chain" id="PRO_5020499535" evidence="3">
    <location>
        <begin position="20"/>
        <end position="218"/>
    </location>
</feature>
<feature type="compositionally biased region" description="Acidic residues" evidence="2">
    <location>
        <begin position="41"/>
        <end position="57"/>
    </location>
</feature>
<dbReference type="GO" id="GO:0005615">
    <property type="term" value="C:extracellular space"/>
    <property type="evidence" value="ECO:0007669"/>
    <property type="project" value="TreeGrafter"/>
</dbReference>
<protein>
    <submittedName>
        <fullName evidence="5">Fasciclin domain-containing protein</fullName>
    </submittedName>
</protein>
<comment type="caution">
    <text evidence="5">The sequence shown here is derived from an EMBL/GenBank/DDBJ whole genome shotgun (WGS) entry which is preliminary data.</text>
</comment>
<dbReference type="PANTHER" id="PTHR10900">
    <property type="entry name" value="PERIOSTIN-RELATED"/>
    <property type="match status" value="1"/>
</dbReference>
<dbReference type="Proteomes" id="UP000295345">
    <property type="component" value="Unassembled WGS sequence"/>
</dbReference>
<accession>A0A4R4SHC9</accession>
<dbReference type="Gene3D" id="2.30.180.10">
    <property type="entry name" value="FAS1 domain"/>
    <property type="match status" value="1"/>
</dbReference>
<dbReference type="GO" id="GO:0050839">
    <property type="term" value="F:cell adhesion molecule binding"/>
    <property type="evidence" value="ECO:0007669"/>
    <property type="project" value="TreeGrafter"/>
</dbReference>
<dbReference type="InterPro" id="IPR050904">
    <property type="entry name" value="Adhesion/Biosynth-related"/>
</dbReference>
<dbReference type="InterPro" id="IPR036378">
    <property type="entry name" value="FAS1_dom_sf"/>
</dbReference>
<evidence type="ECO:0000256" key="3">
    <source>
        <dbReference type="SAM" id="SignalP"/>
    </source>
</evidence>
<dbReference type="PROSITE" id="PS50213">
    <property type="entry name" value="FAS1"/>
    <property type="match status" value="1"/>
</dbReference>
<feature type="region of interest" description="Disordered" evidence="2">
    <location>
        <begin position="20"/>
        <end position="74"/>
    </location>
</feature>
<dbReference type="Pfam" id="PF02469">
    <property type="entry name" value="Fasciclin"/>
    <property type="match status" value="1"/>
</dbReference>
<evidence type="ECO:0000313" key="6">
    <source>
        <dbReference type="Proteomes" id="UP000295345"/>
    </source>
</evidence>
<dbReference type="GO" id="GO:0030198">
    <property type="term" value="P:extracellular matrix organization"/>
    <property type="evidence" value="ECO:0007669"/>
    <property type="project" value="TreeGrafter"/>
</dbReference>
<evidence type="ECO:0000256" key="2">
    <source>
        <dbReference type="SAM" id="MobiDB-lite"/>
    </source>
</evidence>
<dbReference type="GO" id="GO:0007155">
    <property type="term" value="P:cell adhesion"/>
    <property type="evidence" value="ECO:0007669"/>
    <property type="project" value="TreeGrafter"/>
</dbReference>
<dbReference type="SMART" id="SM00554">
    <property type="entry name" value="FAS1"/>
    <property type="match status" value="1"/>
</dbReference>
<evidence type="ECO:0000256" key="1">
    <source>
        <dbReference type="ARBA" id="ARBA00022729"/>
    </source>
</evidence>
<dbReference type="EMBL" id="SMKI01000722">
    <property type="protein sequence ID" value="TDC61754.1"/>
    <property type="molecule type" value="Genomic_DNA"/>
</dbReference>
<keyword evidence="1 3" id="KW-0732">Signal</keyword>
<feature type="domain" description="FAS1" evidence="4">
    <location>
        <begin position="86"/>
        <end position="216"/>
    </location>
</feature>
<dbReference type="PROSITE" id="PS51257">
    <property type="entry name" value="PROKAR_LIPOPROTEIN"/>
    <property type="match status" value="1"/>
</dbReference>
<keyword evidence="6" id="KW-1185">Reference proteome</keyword>
<dbReference type="PANTHER" id="PTHR10900:SF77">
    <property type="entry name" value="FI19380P1"/>
    <property type="match status" value="1"/>
</dbReference>
<dbReference type="SUPFAM" id="SSF82153">
    <property type="entry name" value="FAS1 domain"/>
    <property type="match status" value="1"/>
</dbReference>
<dbReference type="GO" id="GO:0031012">
    <property type="term" value="C:extracellular matrix"/>
    <property type="evidence" value="ECO:0007669"/>
    <property type="project" value="TreeGrafter"/>
</dbReference>
<proteinExistence type="predicted"/>
<dbReference type="OrthoDB" id="9800666at2"/>
<sequence length="218" mass="21653">MRRTTIALVAAAALPLGLAACSSDDDSTDAGDSGNSASEAPQEEPTADQDADADADGGMDTAAEPFGPACSGVPADGAGSFDGMAQDPVATAASNNPALSTLVAAVTAAGLGDTLNTAEALTVFAPVDDAFAAVPEEDLTALLADEAALTDVLTYHVVGERLSPEQLTDGEFETLQGGTLTTAGEGESFEVNGEAAVVCGNVRTANATVYLIDSVLMP</sequence>
<evidence type="ECO:0000313" key="5">
    <source>
        <dbReference type="EMBL" id="TDC61754.1"/>
    </source>
</evidence>
<organism evidence="5 6">
    <name type="scientific">Streptomyces hainanensis</name>
    <dbReference type="NCBI Taxonomy" id="402648"/>
    <lineage>
        <taxon>Bacteria</taxon>
        <taxon>Bacillati</taxon>
        <taxon>Actinomycetota</taxon>
        <taxon>Actinomycetes</taxon>
        <taxon>Kitasatosporales</taxon>
        <taxon>Streptomycetaceae</taxon>
        <taxon>Streptomyces</taxon>
    </lineage>
</organism>
<feature type="signal peptide" evidence="3">
    <location>
        <begin position="1"/>
        <end position="19"/>
    </location>
</feature>
<dbReference type="FunFam" id="2.30.180.10:FF:000019">
    <property type="entry name" value="Cell surface lipoprotein"/>
    <property type="match status" value="1"/>
</dbReference>
<evidence type="ECO:0000259" key="4">
    <source>
        <dbReference type="PROSITE" id="PS50213"/>
    </source>
</evidence>
<dbReference type="InterPro" id="IPR000782">
    <property type="entry name" value="FAS1_domain"/>
</dbReference>
<reference evidence="5 6" key="1">
    <citation type="submission" date="2019-03" db="EMBL/GenBank/DDBJ databases">
        <title>Draft genome sequences of novel Actinobacteria.</title>
        <authorList>
            <person name="Sahin N."/>
            <person name="Ay H."/>
            <person name="Saygin H."/>
        </authorList>
    </citation>
    <scope>NUCLEOTIDE SEQUENCE [LARGE SCALE GENOMIC DNA]</scope>
    <source>
        <strain evidence="5 6">DSM 41900</strain>
    </source>
</reference>
<gene>
    <name evidence="5" type="ORF">E1283_35175</name>
</gene>
<name>A0A4R4SHC9_9ACTN</name>